<sequence>MQGRSDPGRGQKEGKKRATAQGLTPAEGQAPRATVVFPSGPGHHLAEGTEQLFAACFLKDRSGRLEGHWNSNTAIITTVIFLRARGGEGSRSPLRTPPHLARSGTKARAGGAAGPAARPRGRWTGRAGRAGEAGRRAPPSSAAGCQRCRAPRVPAPAASPPAGRAAPRCPAGGVPARPAASPRERPRVRLVRLGEIFLPTPCRLSPPPSRLRLLLLEPCPPGVSGGPGGRRPRTPRLPSSRARQVQEGCGLREPRRPQPGLKLWLRIPGLWAAGGWGGGRIWGRGRGSGGGRKPSPLTLIRGCGRSLRAKVGVRLTCTSCASGLGGRGGWARRCPQRPGGLAGREEEAFFFFFPSFLVTILQLDYGRNPGLDAVRFKAVALTPY</sequence>
<evidence type="ECO:0000313" key="2">
    <source>
        <dbReference type="Proteomes" id="UP001162501"/>
    </source>
</evidence>
<gene>
    <name evidence="1" type="ORF">MRATA1EN3_LOCUS22603</name>
</gene>
<protein>
    <submittedName>
        <fullName evidence="1">Uncharacterized protein</fullName>
    </submittedName>
</protein>
<organism evidence="1 2">
    <name type="scientific">Rangifer tarandus platyrhynchus</name>
    <name type="common">Svalbard reindeer</name>
    <dbReference type="NCBI Taxonomy" id="3082113"/>
    <lineage>
        <taxon>Eukaryota</taxon>
        <taxon>Metazoa</taxon>
        <taxon>Chordata</taxon>
        <taxon>Craniata</taxon>
        <taxon>Vertebrata</taxon>
        <taxon>Euteleostomi</taxon>
        <taxon>Mammalia</taxon>
        <taxon>Eutheria</taxon>
        <taxon>Laurasiatheria</taxon>
        <taxon>Artiodactyla</taxon>
        <taxon>Ruminantia</taxon>
        <taxon>Pecora</taxon>
        <taxon>Cervidae</taxon>
        <taxon>Odocoileinae</taxon>
        <taxon>Rangifer</taxon>
    </lineage>
</organism>
<dbReference type="EMBL" id="OX596090">
    <property type="protein sequence ID" value="CAI9711390.1"/>
    <property type="molecule type" value="Genomic_DNA"/>
</dbReference>
<name>A0ACB0FEG9_RANTA</name>
<evidence type="ECO:0000313" key="1">
    <source>
        <dbReference type="EMBL" id="CAI9711390.1"/>
    </source>
</evidence>
<proteinExistence type="predicted"/>
<accession>A0ACB0FEG9</accession>
<reference evidence="1" key="1">
    <citation type="submission" date="2023-05" db="EMBL/GenBank/DDBJ databases">
        <authorList>
            <consortium name="ELIXIR-Norway"/>
        </authorList>
    </citation>
    <scope>NUCLEOTIDE SEQUENCE</scope>
</reference>
<dbReference type="Proteomes" id="UP001162501">
    <property type="component" value="Chromosome 6"/>
</dbReference>